<dbReference type="Pfam" id="PF07931">
    <property type="entry name" value="CPT"/>
    <property type="match status" value="1"/>
</dbReference>
<evidence type="ECO:0000313" key="4">
    <source>
        <dbReference type="Proteomes" id="UP000323300"/>
    </source>
</evidence>
<dbReference type="SUPFAM" id="SSF52540">
    <property type="entry name" value="P-loop containing nucleoside triphosphate hydrolases"/>
    <property type="match status" value="1"/>
</dbReference>
<feature type="binding site" evidence="2">
    <location>
        <begin position="12"/>
        <end position="19"/>
    </location>
    <ligand>
        <name>ATP</name>
        <dbReference type="ChEBI" id="CHEBI:30616"/>
    </ligand>
</feature>
<dbReference type="Gene3D" id="3.40.50.300">
    <property type="entry name" value="P-loop containing nucleotide triphosphate hydrolases"/>
    <property type="match status" value="1"/>
</dbReference>
<evidence type="ECO:0000256" key="1">
    <source>
        <dbReference type="PIRSR" id="PIRSR007531-1"/>
    </source>
</evidence>
<dbReference type="EMBL" id="FOSL01000007">
    <property type="protein sequence ID" value="SFK52377.1"/>
    <property type="molecule type" value="Genomic_DNA"/>
</dbReference>
<dbReference type="InterPro" id="IPR012853">
    <property type="entry name" value="CPT"/>
</dbReference>
<keyword evidence="4" id="KW-1185">Reference proteome</keyword>
<gene>
    <name evidence="3" type="ORF">SAMN04488498_107202</name>
</gene>
<dbReference type="GO" id="GO:0005524">
    <property type="term" value="F:ATP binding"/>
    <property type="evidence" value="ECO:0007669"/>
    <property type="project" value="InterPro"/>
</dbReference>
<protein>
    <submittedName>
        <fullName evidence="3">Chloramphenicol 3-O phosphotransferase</fullName>
    </submittedName>
</protein>
<dbReference type="PIRSF" id="PIRSF007531">
    <property type="entry name" value="CPT"/>
    <property type="match status" value="1"/>
</dbReference>
<evidence type="ECO:0000313" key="3">
    <source>
        <dbReference type="EMBL" id="SFK52377.1"/>
    </source>
</evidence>
<reference evidence="3 4" key="1">
    <citation type="submission" date="2016-10" db="EMBL/GenBank/DDBJ databases">
        <authorList>
            <person name="Varghese N."/>
            <person name="Submissions S."/>
        </authorList>
    </citation>
    <scope>NUCLEOTIDE SEQUENCE [LARGE SCALE GENOMIC DNA]</scope>
    <source>
        <strain evidence="3 4">DSM 21822</strain>
    </source>
</reference>
<dbReference type="AlphaFoldDB" id="A0A1I4A8G5"/>
<sequence>MNTTARIVLLNGAGSAGKTSIARALQAITASPFLHVQMDTFMDMLPETHHAHPDGFTYETADEAGRRVTIVKTGPVGETVLRGMRHAVAAMAGQGNNLIVDDVLLGDEKREYADLLSPFVFHRVGLFAPLEILEAREHRRRDRSIGLARWQYGLVHKDMAYDLEVDTGGASPMECAALIKEKFGL</sequence>
<name>A0A1I4A8G5_9HYPH</name>
<dbReference type="InterPro" id="IPR027417">
    <property type="entry name" value="P-loop_NTPase"/>
</dbReference>
<dbReference type="GO" id="GO:0016740">
    <property type="term" value="F:transferase activity"/>
    <property type="evidence" value="ECO:0007669"/>
    <property type="project" value="UniProtKB-KW"/>
</dbReference>
<keyword evidence="3" id="KW-0808">Transferase</keyword>
<organism evidence="3 4">
    <name type="scientific">Neomesorhizobium albiziae</name>
    <dbReference type="NCBI Taxonomy" id="335020"/>
    <lineage>
        <taxon>Bacteria</taxon>
        <taxon>Pseudomonadati</taxon>
        <taxon>Pseudomonadota</taxon>
        <taxon>Alphaproteobacteria</taxon>
        <taxon>Hyphomicrobiales</taxon>
        <taxon>Phyllobacteriaceae</taxon>
        <taxon>Neomesorhizobium</taxon>
    </lineage>
</organism>
<dbReference type="RefSeq" id="WP_149760791.1">
    <property type="nucleotide sequence ID" value="NZ_BSPE01000070.1"/>
</dbReference>
<proteinExistence type="predicted"/>
<accession>A0A1I4A8G5</accession>
<dbReference type="OrthoDB" id="67453at2"/>
<dbReference type="Proteomes" id="UP000323300">
    <property type="component" value="Unassembled WGS sequence"/>
</dbReference>
<feature type="active site" evidence="1">
    <location>
        <position position="39"/>
    </location>
</feature>
<evidence type="ECO:0000256" key="2">
    <source>
        <dbReference type="PIRSR" id="PIRSR007531-2"/>
    </source>
</evidence>